<comment type="caution">
    <text evidence="13">The sequence shown here is derived from an EMBL/GenBank/DDBJ whole genome shotgun (WGS) entry which is preliminary data.</text>
</comment>
<keyword evidence="14" id="KW-1185">Reference proteome</keyword>
<protein>
    <submittedName>
        <fullName evidence="13">Cytochrome c oxidase assembly protein subunit 15</fullName>
    </submittedName>
</protein>
<feature type="transmembrane region" description="Helical" evidence="12">
    <location>
        <begin position="116"/>
        <end position="133"/>
    </location>
</feature>
<keyword evidence="4" id="KW-0479">Metal-binding</keyword>
<evidence type="ECO:0000256" key="7">
    <source>
        <dbReference type="ARBA" id="ARBA00023004"/>
    </source>
</evidence>
<evidence type="ECO:0000256" key="3">
    <source>
        <dbReference type="ARBA" id="ARBA00022692"/>
    </source>
</evidence>
<evidence type="ECO:0000256" key="2">
    <source>
        <dbReference type="ARBA" id="ARBA00004141"/>
    </source>
</evidence>
<keyword evidence="5 12" id="KW-1133">Transmembrane helix</keyword>
<dbReference type="EMBL" id="QLLL01000011">
    <property type="protein sequence ID" value="RAI98737.1"/>
    <property type="molecule type" value="Genomic_DNA"/>
</dbReference>
<evidence type="ECO:0000256" key="1">
    <source>
        <dbReference type="ARBA" id="ARBA00001970"/>
    </source>
</evidence>
<name>A0A327Q4N8_9BACT</name>
<sequence>MILINFSLNQLFYPNFAASMDTNLKQNRPVVIWLFVGVAMIIVQVLLGGITRLTGSGLSITEWKLVLGALPPMNEADWQAAFDKYKEIGQFKYINNHFTLQDFKGIYFWEWLHRNWGRLIGIVFFVPFTYFVVTKRFKKDMINPMIGLFLLGGLQGAIGWIMVKSGINDEDLYVSHIRLAIHFIAALSCLVYTMWFALKLSTPAIQIQFAPNLKKLANWILAILTVQLAYGAFMAGLHAALAATTWPDINGQIVPTGMFTQGGFLEDITHNMISIQFIHRGLAYILTVLIIIWWVKAGKIAPGSTLHKMRSLTIAMVLLQVLLGVLTLLNSKVKIPLSYALAHQFVGMLLLMVMVWARFLVNKKTAQ</sequence>
<evidence type="ECO:0000256" key="4">
    <source>
        <dbReference type="ARBA" id="ARBA00022723"/>
    </source>
</evidence>
<dbReference type="GO" id="GO:0016020">
    <property type="term" value="C:membrane"/>
    <property type="evidence" value="ECO:0007669"/>
    <property type="project" value="UniProtKB-SubCell"/>
</dbReference>
<dbReference type="RefSeq" id="WP_245952798.1">
    <property type="nucleotide sequence ID" value="NZ_QLLL01000011.1"/>
</dbReference>
<comment type="subcellular location">
    <subcellularLocation>
        <location evidence="2">Membrane</location>
        <topology evidence="2">Multi-pass membrane protein</topology>
    </subcellularLocation>
</comment>
<keyword evidence="8" id="KW-0350">Heme biosynthesis</keyword>
<keyword evidence="3 12" id="KW-0812">Transmembrane</keyword>
<gene>
    <name evidence="13" type="ORF">LX64_04722</name>
</gene>
<dbReference type="HAMAP" id="MF_01665">
    <property type="entry name" value="HemeA_synth_type2"/>
    <property type="match status" value="1"/>
</dbReference>
<dbReference type="AlphaFoldDB" id="A0A327Q4N8"/>
<organism evidence="13 14">
    <name type="scientific">Chitinophaga skermanii</name>
    <dbReference type="NCBI Taxonomy" id="331697"/>
    <lineage>
        <taxon>Bacteria</taxon>
        <taxon>Pseudomonadati</taxon>
        <taxon>Bacteroidota</taxon>
        <taxon>Chitinophagia</taxon>
        <taxon>Chitinophagales</taxon>
        <taxon>Chitinophagaceae</taxon>
        <taxon>Chitinophaga</taxon>
    </lineage>
</organism>
<feature type="transmembrane region" description="Helical" evidence="12">
    <location>
        <begin position="277"/>
        <end position="297"/>
    </location>
</feature>
<accession>A0A327Q4N8</accession>
<feature type="transmembrane region" description="Helical" evidence="12">
    <location>
        <begin position="175"/>
        <end position="198"/>
    </location>
</feature>
<keyword evidence="7" id="KW-0408">Iron</keyword>
<evidence type="ECO:0000256" key="12">
    <source>
        <dbReference type="SAM" id="Phobius"/>
    </source>
</evidence>
<dbReference type="PANTHER" id="PTHR23289">
    <property type="entry name" value="CYTOCHROME C OXIDASE ASSEMBLY PROTEIN COX15"/>
    <property type="match status" value="1"/>
</dbReference>
<reference evidence="13 14" key="1">
    <citation type="submission" date="2018-06" db="EMBL/GenBank/DDBJ databases">
        <title>Genomic Encyclopedia of Archaeal and Bacterial Type Strains, Phase II (KMG-II): from individual species to whole genera.</title>
        <authorList>
            <person name="Goeker M."/>
        </authorList>
    </citation>
    <scope>NUCLEOTIDE SEQUENCE [LARGE SCALE GENOMIC DNA]</scope>
    <source>
        <strain evidence="13 14">DSM 23857</strain>
    </source>
</reference>
<comment type="cofactor">
    <cofactor evidence="1">
        <name>heme b</name>
        <dbReference type="ChEBI" id="CHEBI:60344"/>
    </cofactor>
</comment>
<evidence type="ECO:0000256" key="8">
    <source>
        <dbReference type="ARBA" id="ARBA00023133"/>
    </source>
</evidence>
<keyword evidence="6" id="KW-0560">Oxidoreductase</keyword>
<feature type="transmembrane region" description="Helical" evidence="12">
    <location>
        <begin position="219"/>
        <end position="241"/>
    </location>
</feature>
<dbReference type="GO" id="GO:0120547">
    <property type="term" value="F:heme A synthase activity"/>
    <property type="evidence" value="ECO:0007669"/>
    <property type="project" value="UniProtKB-EC"/>
</dbReference>
<comment type="catalytic activity">
    <reaction evidence="11">
        <text>Fe(II)-heme o + 2 A + H2O = Fe(II)-heme a + 2 AH2</text>
        <dbReference type="Rhea" id="RHEA:63388"/>
        <dbReference type="ChEBI" id="CHEBI:13193"/>
        <dbReference type="ChEBI" id="CHEBI:15377"/>
        <dbReference type="ChEBI" id="CHEBI:17499"/>
        <dbReference type="ChEBI" id="CHEBI:60530"/>
        <dbReference type="ChEBI" id="CHEBI:61715"/>
        <dbReference type="EC" id="1.17.99.9"/>
    </reaction>
    <physiologicalReaction direction="left-to-right" evidence="11">
        <dbReference type="Rhea" id="RHEA:63389"/>
    </physiologicalReaction>
</comment>
<evidence type="ECO:0000256" key="11">
    <source>
        <dbReference type="ARBA" id="ARBA00048044"/>
    </source>
</evidence>
<dbReference type="GO" id="GO:0046872">
    <property type="term" value="F:metal ion binding"/>
    <property type="evidence" value="ECO:0007669"/>
    <property type="project" value="UniProtKB-KW"/>
</dbReference>
<feature type="transmembrane region" description="Helical" evidence="12">
    <location>
        <begin position="145"/>
        <end position="163"/>
    </location>
</feature>
<feature type="transmembrane region" description="Helical" evidence="12">
    <location>
        <begin position="341"/>
        <end position="361"/>
    </location>
</feature>
<evidence type="ECO:0000313" key="14">
    <source>
        <dbReference type="Proteomes" id="UP000249547"/>
    </source>
</evidence>
<evidence type="ECO:0000256" key="5">
    <source>
        <dbReference type="ARBA" id="ARBA00022989"/>
    </source>
</evidence>
<keyword evidence="9 12" id="KW-0472">Membrane</keyword>
<dbReference type="GO" id="GO:0006784">
    <property type="term" value="P:heme A biosynthetic process"/>
    <property type="evidence" value="ECO:0007669"/>
    <property type="project" value="InterPro"/>
</dbReference>
<dbReference type="PANTHER" id="PTHR23289:SF2">
    <property type="entry name" value="CYTOCHROME C OXIDASE ASSEMBLY PROTEIN COX15 HOMOLOG"/>
    <property type="match status" value="1"/>
</dbReference>
<proteinExistence type="inferred from homology"/>
<comment type="pathway">
    <text evidence="10">Porphyrin-containing compound metabolism; heme A biosynthesis; heme A from heme O: step 1/1.</text>
</comment>
<dbReference type="Proteomes" id="UP000249547">
    <property type="component" value="Unassembled WGS sequence"/>
</dbReference>
<evidence type="ECO:0000256" key="10">
    <source>
        <dbReference type="ARBA" id="ARBA00044501"/>
    </source>
</evidence>
<evidence type="ECO:0000256" key="6">
    <source>
        <dbReference type="ARBA" id="ARBA00023002"/>
    </source>
</evidence>
<dbReference type="InterPro" id="IPR003780">
    <property type="entry name" value="COX15/CtaA_fam"/>
</dbReference>
<feature type="transmembrane region" description="Helical" evidence="12">
    <location>
        <begin position="30"/>
        <end position="50"/>
    </location>
</feature>
<dbReference type="InterPro" id="IPR023754">
    <property type="entry name" value="HemeA_Synthase_type2"/>
</dbReference>
<evidence type="ECO:0000256" key="9">
    <source>
        <dbReference type="ARBA" id="ARBA00023136"/>
    </source>
</evidence>
<dbReference type="Pfam" id="PF02628">
    <property type="entry name" value="COX15-CtaA"/>
    <property type="match status" value="1"/>
</dbReference>
<evidence type="ECO:0000313" key="13">
    <source>
        <dbReference type="EMBL" id="RAI98737.1"/>
    </source>
</evidence>
<feature type="transmembrane region" description="Helical" evidence="12">
    <location>
        <begin position="309"/>
        <end position="329"/>
    </location>
</feature>